<comment type="caution">
    <text evidence="1">The sequence shown here is derived from an EMBL/GenBank/DDBJ whole genome shotgun (WGS) entry which is preliminary data.</text>
</comment>
<dbReference type="RefSeq" id="WP_144849849.1">
    <property type="nucleotide sequence ID" value="NZ_VNJI01000024.1"/>
</dbReference>
<dbReference type="Proteomes" id="UP000317036">
    <property type="component" value="Unassembled WGS sequence"/>
</dbReference>
<accession>A0A559K899</accession>
<proteinExistence type="predicted"/>
<name>A0A559K899_9BACL</name>
<organism evidence="1 2">
    <name type="scientific">Paenibacillus cremeus</name>
    <dbReference type="NCBI Taxonomy" id="2163881"/>
    <lineage>
        <taxon>Bacteria</taxon>
        <taxon>Bacillati</taxon>
        <taxon>Bacillota</taxon>
        <taxon>Bacilli</taxon>
        <taxon>Bacillales</taxon>
        <taxon>Paenibacillaceae</taxon>
        <taxon>Paenibacillus</taxon>
    </lineage>
</organism>
<protein>
    <submittedName>
        <fullName evidence="1">Uncharacterized protein</fullName>
    </submittedName>
</protein>
<reference evidence="1 2" key="1">
    <citation type="submission" date="2019-07" db="EMBL/GenBank/DDBJ databases">
        <authorList>
            <person name="Kim J."/>
        </authorList>
    </citation>
    <scope>NUCLEOTIDE SEQUENCE [LARGE SCALE GENOMIC DNA]</scope>
    <source>
        <strain evidence="1 2">JC52</strain>
    </source>
</reference>
<keyword evidence="2" id="KW-1185">Reference proteome</keyword>
<dbReference type="AlphaFoldDB" id="A0A559K899"/>
<dbReference type="EMBL" id="VNJI01000024">
    <property type="protein sequence ID" value="TVY08352.1"/>
    <property type="molecule type" value="Genomic_DNA"/>
</dbReference>
<gene>
    <name evidence="1" type="ORF">FPZ49_19085</name>
</gene>
<evidence type="ECO:0000313" key="2">
    <source>
        <dbReference type="Proteomes" id="UP000317036"/>
    </source>
</evidence>
<evidence type="ECO:0000313" key="1">
    <source>
        <dbReference type="EMBL" id="TVY08352.1"/>
    </source>
</evidence>
<dbReference type="OrthoDB" id="2972777at2"/>
<sequence>MILKTCSPTAKICAMCSFWNGQAGGTQVKPKSGMMNFFEYDSEEKNICYNNHFIKKAWNSCGHWKKRY</sequence>